<evidence type="ECO:0000256" key="10">
    <source>
        <dbReference type="PROSITE-ProRule" id="PRU00192"/>
    </source>
</evidence>
<keyword evidence="4" id="KW-0597">Phosphoprotein</keyword>
<dbReference type="Pfam" id="PF12796">
    <property type="entry name" value="Ank_2"/>
    <property type="match status" value="2"/>
</dbReference>
<dbReference type="Pfam" id="PF00536">
    <property type="entry name" value="SAM_1"/>
    <property type="match status" value="1"/>
</dbReference>
<feature type="repeat" description="ANK" evidence="9">
    <location>
        <begin position="329"/>
        <end position="361"/>
    </location>
</feature>
<feature type="region of interest" description="Disordered" evidence="11">
    <location>
        <begin position="1435"/>
        <end position="1457"/>
    </location>
</feature>
<dbReference type="CDD" id="cd09506">
    <property type="entry name" value="SAM_Shank1_2_3"/>
    <property type="match status" value="1"/>
</dbReference>
<feature type="region of interest" description="Disordered" evidence="11">
    <location>
        <begin position="1006"/>
        <end position="1069"/>
    </location>
</feature>
<feature type="non-terminal residue" evidence="15">
    <location>
        <position position="1841"/>
    </location>
</feature>
<keyword evidence="16" id="KW-1185">Reference proteome</keyword>
<dbReference type="SMART" id="SM00326">
    <property type="entry name" value="SH3"/>
    <property type="match status" value="1"/>
</dbReference>
<accession>A0A851VV94</accession>
<dbReference type="InterPro" id="IPR051569">
    <property type="entry name" value="SHANK"/>
</dbReference>
<feature type="compositionally biased region" description="Polar residues" evidence="11">
    <location>
        <begin position="1149"/>
        <end position="1178"/>
    </location>
</feature>
<dbReference type="SUPFAM" id="SSF47769">
    <property type="entry name" value="SAM/Pointed domain"/>
    <property type="match status" value="1"/>
</dbReference>
<dbReference type="PANTHER" id="PTHR24135">
    <property type="entry name" value="SH3 AND MULTIPLE ANKYRIN REPEAT DOMAINS PROTEIN"/>
    <property type="match status" value="1"/>
</dbReference>
<evidence type="ECO:0000256" key="8">
    <source>
        <dbReference type="ARBA" id="ARBA00034105"/>
    </source>
</evidence>
<dbReference type="InterPro" id="IPR032425">
    <property type="entry name" value="FERM_f0"/>
</dbReference>
<dbReference type="InterPro" id="IPR036028">
    <property type="entry name" value="SH3-like_dom_sf"/>
</dbReference>
<dbReference type="GO" id="GO:0005737">
    <property type="term" value="C:cytoplasm"/>
    <property type="evidence" value="ECO:0007669"/>
    <property type="project" value="UniProtKB-SubCell"/>
</dbReference>
<dbReference type="CDD" id="cd06746">
    <property type="entry name" value="PDZ_SHANK1_3-like"/>
    <property type="match status" value="1"/>
</dbReference>
<evidence type="ECO:0000256" key="5">
    <source>
        <dbReference type="ARBA" id="ARBA00022737"/>
    </source>
</evidence>
<dbReference type="InterPro" id="IPR036770">
    <property type="entry name" value="Ankyrin_rpt-contain_sf"/>
</dbReference>
<gene>
    <name evidence="15" type="primary">Shank2</name>
    <name evidence="15" type="ORF">COPSEC_R11176</name>
</gene>
<dbReference type="Gene3D" id="3.10.20.90">
    <property type="entry name" value="Phosphatidylinositol 3-kinase Catalytic Subunit, Chain A, domain 1"/>
    <property type="match status" value="1"/>
</dbReference>
<evidence type="ECO:0000256" key="6">
    <source>
        <dbReference type="ARBA" id="ARBA00023018"/>
    </source>
</evidence>
<evidence type="ECO:0000259" key="12">
    <source>
        <dbReference type="PROSITE" id="PS50002"/>
    </source>
</evidence>
<dbReference type="GO" id="GO:0043197">
    <property type="term" value="C:dendritic spine"/>
    <property type="evidence" value="ECO:0007669"/>
    <property type="project" value="TreeGrafter"/>
</dbReference>
<feature type="region of interest" description="Disordered" evidence="11">
    <location>
        <begin position="1"/>
        <end position="50"/>
    </location>
</feature>
<feature type="domain" description="PDZ" evidence="14">
    <location>
        <begin position="622"/>
        <end position="716"/>
    </location>
</feature>
<feature type="compositionally biased region" description="Low complexity" evidence="11">
    <location>
        <begin position="1033"/>
        <end position="1045"/>
    </location>
</feature>
<dbReference type="FunFam" id="1.10.150.50:FF:000006">
    <property type="entry name" value="SH3 and multiple ankyrin repeat domains protein 2"/>
    <property type="match status" value="1"/>
</dbReference>
<protein>
    <submittedName>
        <fullName evidence="15">SHAN2 protein</fullName>
    </submittedName>
</protein>
<dbReference type="SMART" id="SM00248">
    <property type="entry name" value="ANK"/>
    <property type="match status" value="6"/>
</dbReference>
<dbReference type="SUPFAM" id="SSF48403">
    <property type="entry name" value="Ankyrin repeat"/>
    <property type="match status" value="1"/>
</dbReference>
<evidence type="ECO:0000256" key="7">
    <source>
        <dbReference type="ARBA" id="ARBA00023043"/>
    </source>
</evidence>
<feature type="region of interest" description="Disordered" evidence="11">
    <location>
        <begin position="1316"/>
        <end position="1372"/>
    </location>
</feature>
<evidence type="ECO:0000256" key="9">
    <source>
        <dbReference type="PROSITE-ProRule" id="PRU00023"/>
    </source>
</evidence>
<feature type="region of interest" description="Disordered" evidence="11">
    <location>
        <begin position="721"/>
        <end position="740"/>
    </location>
</feature>
<feature type="region of interest" description="Disordered" evidence="11">
    <location>
        <begin position="451"/>
        <end position="485"/>
    </location>
</feature>
<dbReference type="Pfam" id="PF07653">
    <property type="entry name" value="SH3_2"/>
    <property type="match status" value="1"/>
</dbReference>
<dbReference type="GO" id="GO:0045211">
    <property type="term" value="C:postsynaptic membrane"/>
    <property type="evidence" value="ECO:0007669"/>
    <property type="project" value="TreeGrafter"/>
</dbReference>
<dbReference type="SMART" id="SM00454">
    <property type="entry name" value="SAM"/>
    <property type="match status" value="1"/>
</dbReference>
<dbReference type="SUPFAM" id="SSF50044">
    <property type="entry name" value="SH3-domain"/>
    <property type="match status" value="1"/>
</dbReference>
<dbReference type="GO" id="GO:0035255">
    <property type="term" value="F:ionotropic glutamate receptor binding"/>
    <property type="evidence" value="ECO:0007669"/>
    <property type="project" value="TreeGrafter"/>
</dbReference>
<sequence>MPRSPTSSEDEMAQSFSDYSVESESDSSKEETIYDTIRATAEKPSSRMEDSQSNTLVIRIIIPDLQQTKCIRFNPEASVWVAKQRILCTLNQSLKDVLNYGLFQPASNGRDGKFLDEERLLREYPQPVNKGVPSLEFRYKKRVYRQFNLDEKQLAKLHTKANLKKFMDHVHHLSVEKMIKMLDRGLDPNYHDLESGETPLTLATQLDNTVEVIKALKNGGAHLDFRAKDGMTALHKAARAKNQVALKTLLELGASPNYKDSCGLTPLYHTAVVGGDPFCCELLLHEHATVSCKDENGWQEIHQACRYGHVQHLEHLLFYGADMCAQNASGNTALHICALYNQESCARVLLFRGANKEIKNYNSQSPFQVAIIAGNFELAEYIKNHREADIVPFREAPTYSNRRRRPPSTLAAPRILLRSNSDNNLNINNLPEWSASSSASSHRSLSPHLLQQMQNNPNGTVKTVGSYTPSSRSRSPSLNRLGEDAKRQQHRHISAIYSPSANKDTLSALDYQGPKRKLYSAVPGRLFIVVKPYQPQGEGEIHLHKGDRVKVLSIGEGGFWEGSTRGHIGWFPAECVEEVQCKPNESKPETRTDRTKKLFRHYTVGSYDSFDASSDCIIEEKAVVLQKKDNEGFGFVLRGAKADTPIEEFTPTPAFPALQYLESVDEGGVAWQAGLRTGDFLIEVNNENVVKVGHRQVVNMIRQGGNHLVLKVVTVTRNLDPDDTARKKAPPPPKRAPTTALTLRSKSMTSELEELDKVDEIVPVSKPSRIADNATVDSRVATIKQRPSSRCFPSATDMNSMYERQGIAVMTPTVPGSPQGPFLGIPRGTMRRQKSIGKMPLFILNALSGFSGITEEERQFLAPPMLKFTRSLSMPDTSEDIPPPPQSLPPSPPPPSPSLYNSPKSLTARSYGTIKPPFNQNSGAKISLVRPESVGTMIRDKGIYYRRELDRYSLDSEDLYNRSAAAQANFRSKRGQMPENPYSEVGKIASKAVYVPAKPARRKGMLVKQSNVEDSPEKTCSIPIPTIIVKEPSTSSSGKSSQGSSMEIDPQSSEQPGQLRPDDSLGVSSPFAAAIAGAVRDREKRLEARRNSPAFLSTDLGDEDVGLTPPTPRMRQSKFSEEAMFSSEDGFRQLMSPSPIPPPREPANLFNSNEPSNQSDSRTLNAPSKTKGTDNSTEAAKPTSAPGSDSYVHPVTGKLLDPNSPLALALSARDRAMKEQTQQIPGKGDAVKTDLNKPLYIDTKLRPNIETTFPVTATVTRQNTRGLLRRQETENKYEMDAGKEKKPDEKKNMLINIVDTSQQKSAGLLMVHTVDTAKSDDMPEDEEEKGAEMEPSPEHSPPERPEGSEEAESELSVPAAPEPPASPCKTIVATGSVDDPVILPFRIPPPPLASVDIDEEFLFTEPLPPPLEFANSFDIPDDRAAASSVLTDLMVQRKNGTPSPSQPANSLDGKKQASLSNCLPASFLPPPDSFDNVTDSGIEEVDSRSSSDHHLETTSTISTVSSISTLSSEGGENVDTCTVYADGQTFLVDKPPVPPKPKMKPIINKSNALYKDALIEETVDSFVIPPPAPPPPPISAQPSLAKVVPQRTSKLWGDVPEVKSPILSGPKANVISELNSILQQMNREKSSKPGEGLESPTGTKTASLSTRSTEVMSTVSGTRSTTITFTVRPGASQPITLQSRSPDYDSRTSGARHAPSPVVSPTEINKDILPAPLTASASASSPSPTLSDVFSLPSQPPSGDLFGLTTGRSRSPSPSILQQPISNKPFTTKPVHLWTKPDVADWLESLNLGEHKETFMDNEIDGTHLPNLQKEDLIDLGVTRVGHRMNIERALKQLLDR</sequence>
<feature type="region of interest" description="Disordered" evidence="11">
    <location>
        <begin position="1084"/>
        <end position="1118"/>
    </location>
</feature>
<feature type="compositionally biased region" description="Basic and acidic residues" evidence="11">
    <location>
        <begin position="40"/>
        <end position="50"/>
    </location>
</feature>
<keyword evidence="2 10" id="KW-0728">SH3 domain</keyword>
<evidence type="ECO:0000256" key="3">
    <source>
        <dbReference type="ARBA" id="ARBA00022490"/>
    </source>
</evidence>
<dbReference type="PROSITE" id="PS50106">
    <property type="entry name" value="PDZ"/>
    <property type="match status" value="1"/>
</dbReference>
<feature type="region of interest" description="Disordered" evidence="11">
    <location>
        <begin position="1268"/>
        <end position="1292"/>
    </location>
</feature>
<feature type="compositionally biased region" description="Low complexity" evidence="11">
    <location>
        <begin position="1752"/>
        <end position="1766"/>
    </location>
</feature>
<dbReference type="FunFam" id="2.30.42.10:FF:000018">
    <property type="entry name" value="SH3 and multiple ankyrin repeat domains protein 2"/>
    <property type="match status" value="1"/>
</dbReference>
<feature type="repeat" description="ANK" evidence="9">
    <location>
        <begin position="229"/>
        <end position="261"/>
    </location>
</feature>
<dbReference type="InterPro" id="IPR001452">
    <property type="entry name" value="SH3_domain"/>
</dbReference>
<dbReference type="PROSITE" id="PS50088">
    <property type="entry name" value="ANK_REPEAT"/>
    <property type="match status" value="4"/>
</dbReference>
<dbReference type="PANTHER" id="PTHR24135:SF17">
    <property type="entry name" value="SH3 AND MULTIPLE ANKYRIN REPEAT DOMAINS PROTEIN 2"/>
    <property type="match status" value="1"/>
</dbReference>
<evidence type="ECO:0000259" key="13">
    <source>
        <dbReference type="PROSITE" id="PS50105"/>
    </source>
</evidence>
<feature type="compositionally biased region" description="Pro residues" evidence="11">
    <location>
        <begin position="881"/>
        <end position="897"/>
    </location>
</feature>
<keyword evidence="6" id="KW-0770">Synapse</keyword>
<evidence type="ECO:0000313" key="16">
    <source>
        <dbReference type="Proteomes" id="UP000659062"/>
    </source>
</evidence>
<dbReference type="FunFam" id="2.30.30.40:FF:000025">
    <property type="entry name" value="SH3 and multiple ankyrin repeat domains protein 2"/>
    <property type="match status" value="1"/>
</dbReference>
<keyword evidence="5" id="KW-0677">Repeat</keyword>
<dbReference type="InterPro" id="IPR001660">
    <property type="entry name" value="SAM"/>
</dbReference>
<dbReference type="Pfam" id="PF16511">
    <property type="entry name" value="FERM_f0"/>
    <property type="match status" value="1"/>
</dbReference>
<comment type="subcellular location">
    <subcellularLocation>
        <location evidence="1">Cytoplasm</location>
    </subcellularLocation>
    <subcellularLocation>
        <location evidence="8">Postsynaptic density</location>
    </subcellularLocation>
</comment>
<dbReference type="OrthoDB" id="445896at2759"/>
<dbReference type="EMBL" id="WBNE01000201">
    <property type="protein sequence ID" value="NXD44826.1"/>
    <property type="molecule type" value="Genomic_DNA"/>
</dbReference>
<dbReference type="Pfam" id="PF17820">
    <property type="entry name" value="PDZ_6"/>
    <property type="match status" value="1"/>
</dbReference>
<evidence type="ECO:0000256" key="4">
    <source>
        <dbReference type="ARBA" id="ARBA00022553"/>
    </source>
</evidence>
<keyword evidence="3" id="KW-0963">Cytoplasm</keyword>
<dbReference type="GO" id="GO:0030160">
    <property type="term" value="F:synaptic receptor adaptor activity"/>
    <property type="evidence" value="ECO:0007669"/>
    <property type="project" value="TreeGrafter"/>
</dbReference>
<dbReference type="CDD" id="cd17176">
    <property type="entry name" value="FERM_F0_SHANK2"/>
    <property type="match status" value="1"/>
</dbReference>
<dbReference type="PROSITE" id="PS50297">
    <property type="entry name" value="ANK_REP_REGION"/>
    <property type="match status" value="3"/>
</dbReference>
<dbReference type="PROSITE" id="PS50105">
    <property type="entry name" value="SAM_DOMAIN"/>
    <property type="match status" value="1"/>
</dbReference>
<evidence type="ECO:0000256" key="11">
    <source>
        <dbReference type="SAM" id="MobiDB-lite"/>
    </source>
</evidence>
<feature type="compositionally biased region" description="Polar residues" evidence="11">
    <location>
        <begin position="1640"/>
        <end position="1669"/>
    </location>
</feature>
<feature type="region of interest" description="Disordered" evidence="11">
    <location>
        <begin position="1131"/>
        <end position="1199"/>
    </location>
</feature>
<comment type="caution">
    <text evidence="15">The sequence shown here is derived from an EMBL/GenBank/DDBJ whole genome shotgun (WGS) entry which is preliminary data.</text>
</comment>
<dbReference type="Gene3D" id="2.30.42.10">
    <property type="match status" value="1"/>
</dbReference>
<dbReference type="PROSITE" id="PS50002">
    <property type="entry name" value="SH3"/>
    <property type="match status" value="1"/>
</dbReference>
<feature type="compositionally biased region" description="Low complexity" evidence="11">
    <location>
        <begin position="1497"/>
        <end position="1513"/>
    </location>
</feature>
<feature type="region of interest" description="Disordered" evidence="11">
    <location>
        <begin position="1470"/>
        <end position="1518"/>
    </location>
</feature>
<dbReference type="InterPro" id="IPR013761">
    <property type="entry name" value="SAM/pointed_sf"/>
</dbReference>
<feature type="region of interest" description="Disordered" evidence="11">
    <location>
        <begin position="872"/>
        <end position="917"/>
    </location>
</feature>
<keyword evidence="7 9" id="KW-0040">ANK repeat</keyword>
<evidence type="ECO:0000256" key="2">
    <source>
        <dbReference type="ARBA" id="ARBA00022443"/>
    </source>
</evidence>
<feature type="compositionally biased region" description="Basic and acidic residues" evidence="11">
    <location>
        <begin position="1269"/>
        <end position="1292"/>
    </location>
</feature>
<dbReference type="InterPro" id="IPR002110">
    <property type="entry name" value="Ankyrin_rpt"/>
</dbReference>
<evidence type="ECO:0000256" key="1">
    <source>
        <dbReference type="ARBA" id="ARBA00004496"/>
    </source>
</evidence>
<dbReference type="FunFam" id="3.10.20.90:FF:000029">
    <property type="entry name" value="SH3 and multiple ankyrin repeat domains protein 1"/>
    <property type="match status" value="1"/>
</dbReference>
<feature type="compositionally biased region" description="Polar residues" evidence="11">
    <location>
        <begin position="1438"/>
        <end position="1449"/>
    </location>
</feature>
<reference evidence="15" key="1">
    <citation type="submission" date="2019-09" db="EMBL/GenBank/DDBJ databases">
        <title>Bird 10,000 Genomes (B10K) Project - Family phase.</title>
        <authorList>
            <person name="Zhang G."/>
        </authorList>
    </citation>
    <scope>NUCLEOTIDE SEQUENCE</scope>
    <source>
        <strain evidence="15">OUT-0061</strain>
        <tissue evidence="15">Blood</tissue>
    </source>
</reference>
<dbReference type="Gene3D" id="2.30.30.40">
    <property type="entry name" value="SH3 Domains"/>
    <property type="match status" value="1"/>
</dbReference>
<feature type="domain" description="SH3" evidence="12">
    <location>
        <begin position="522"/>
        <end position="581"/>
    </location>
</feature>
<feature type="domain" description="SAM" evidence="13">
    <location>
        <begin position="1778"/>
        <end position="1841"/>
    </location>
</feature>
<name>A0A851VV94_9PASS</name>
<organism evidence="15 16">
    <name type="scientific">Copsychus sechellarum</name>
    <dbReference type="NCBI Taxonomy" id="797021"/>
    <lineage>
        <taxon>Eukaryota</taxon>
        <taxon>Metazoa</taxon>
        <taxon>Chordata</taxon>
        <taxon>Craniata</taxon>
        <taxon>Vertebrata</taxon>
        <taxon>Euteleostomi</taxon>
        <taxon>Archelosauria</taxon>
        <taxon>Archosauria</taxon>
        <taxon>Dinosauria</taxon>
        <taxon>Saurischia</taxon>
        <taxon>Theropoda</taxon>
        <taxon>Coelurosauria</taxon>
        <taxon>Aves</taxon>
        <taxon>Neognathae</taxon>
        <taxon>Neoaves</taxon>
        <taxon>Telluraves</taxon>
        <taxon>Australaves</taxon>
        <taxon>Passeriformes</taxon>
        <taxon>Muscicapidae</taxon>
        <taxon>Copsychus</taxon>
    </lineage>
</organism>
<dbReference type="InterPro" id="IPR001478">
    <property type="entry name" value="PDZ"/>
</dbReference>
<feature type="region of interest" description="Disordered" evidence="11">
    <location>
        <begin position="1623"/>
        <end position="1768"/>
    </location>
</feature>
<feature type="repeat" description="ANK" evidence="9">
    <location>
        <begin position="195"/>
        <end position="228"/>
    </location>
</feature>
<dbReference type="InterPro" id="IPR036034">
    <property type="entry name" value="PDZ_sf"/>
</dbReference>
<dbReference type="InterPro" id="IPR041489">
    <property type="entry name" value="PDZ_6"/>
</dbReference>
<dbReference type="SUPFAM" id="SSF50156">
    <property type="entry name" value="PDZ domain-like"/>
    <property type="match status" value="1"/>
</dbReference>
<feature type="compositionally biased region" description="Low complexity" evidence="11">
    <location>
        <begin position="1713"/>
        <end position="1731"/>
    </location>
</feature>
<dbReference type="SMART" id="SM00228">
    <property type="entry name" value="PDZ"/>
    <property type="match status" value="1"/>
</dbReference>
<dbReference type="Proteomes" id="UP000659062">
    <property type="component" value="Unassembled WGS sequence"/>
</dbReference>
<feature type="non-terminal residue" evidence="15">
    <location>
        <position position="1"/>
    </location>
</feature>
<dbReference type="Gene3D" id="1.25.40.20">
    <property type="entry name" value="Ankyrin repeat-containing domain"/>
    <property type="match status" value="2"/>
</dbReference>
<evidence type="ECO:0000313" key="15">
    <source>
        <dbReference type="EMBL" id="NXD44826.1"/>
    </source>
</evidence>
<feature type="compositionally biased region" description="Basic and acidic residues" evidence="11">
    <location>
        <begin position="1485"/>
        <end position="1496"/>
    </location>
</feature>
<dbReference type="Gene3D" id="1.10.150.50">
    <property type="entry name" value="Transcription Factor, Ets-1"/>
    <property type="match status" value="1"/>
</dbReference>
<feature type="repeat" description="ANK" evidence="9">
    <location>
        <begin position="296"/>
        <end position="328"/>
    </location>
</feature>
<dbReference type="GO" id="GO:0014069">
    <property type="term" value="C:postsynaptic density"/>
    <property type="evidence" value="ECO:0007669"/>
    <property type="project" value="UniProtKB-SubCell"/>
</dbReference>
<proteinExistence type="predicted"/>
<feature type="compositionally biased region" description="Polar residues" evidence="11">
    <location>
        <begin position="451"/>
        <end position="468"/>
    </location>
</feature>
<feature type="compositionally biased region" description="Basic and acidic residues" evidence="11">
    <location>
        <begin position="1330"/>
        <end position="1347"/>
    </location>
</feature>
<evidence type="ECO:0000259" key="14">
    <source>
        <dbReference type="PROSITE" id="PS50106"/>
    </source>
</evidence>